<accession>A0A7W7FSP2</accession>
<feature type="transmembrane region" description="Helical" evidence="1">
    <location>
        <begin position="158"/>
        <end position="176"/>
    </location>
</feature>
<dbReference type="AlphaFoldDB" id="A0A7W7FSP2"/>
<keyword evidence="1" id="KW-0812">Transmembrane</keyword>
<proteinExistence type="predicted"/>
<dbReference type="RefSeq" id="WP_185003221.1">
    <property type="nucleotide sequence ID" value="NZ_BAAAUI010000050.1"/>
</dbReference>
<feature type="transmembrane region" description="Helical" evidence="1">
    <location>
        <begin position="191"/>
        <end position="210"/>
    </location>
</feature>
<feature type="transmembrane region" description="Helical" evidence="1">
    <location>
        <begin position="370"/>
        <end position="393"/>
    </location>
</feature>
<feature type="transmembrane region" description="Helical" evidence="1">
    <location>
        <begin position="123"/>
        <end position="146"/>
    </location>
</feature>
<evidence type="ECO:0000313" key="3">
    <source>
        <dbReference type="Proteomes" id="UP000533598"/>
    </source>
</evidence>
<evidence type="ECO:0000313" key="2">
    <source>
        <dbReference type="EMBL" id="MBB4677256.1"/>
    </source>
</evidence>
<feature type="transmembrane region" description="Helical" evidence="1">
    <location>
        <begin position="439"/>
        <end position="459"/>
    </location>
</feature>
<keyword evidence="1" id="KW-1133">Transmembrane helix</keyword>
<comment type="caution">
    <text evidence="2">The sequence shown here is derived from an EMBL/GenBank/DDBJ whole genome shotgun (WGS) entry which is preliminary data.</text>
</comment>
<feature type="transmembrane region" description="Helical" evidence="1">
    <location>
        <begin position="20"/>
        <end position="40"/>
    </location>
</feature>
<protein>
    <submittedName>
        <fullName evidence="2">Uncharacterized protein</fullName>
    </submittedName>
</protein>
<evidence type="ECO:0000256" key="1">
    <source>
        <dbReference type="SAM" id="Phobius"/>
    </source>
</evidence>
<sequence>MTPGAATLRIADPDRRPRQLGPRVITAVVLASIAGLIGLIGPEARHLTDLSTRPALELHFSQLVTTVAGVIGIAAGLCLIRRWPWLLLAGVLAGLPAAVVRIWPTLLHETSWPDRYAADQVGLIDTLTASGTMGGSLLIAGILGAAQHLARSGARAPAAAVVSAMIGAELFSRILFGRPAPVPGPPPPDGAVALLTALGLIGAVLAVLAVTTGRLSEPAEYPMDRRMLKLGLYASPLPLLPKLISAFFPAGPKSMTEVGVAATITLVATIAVGVAAGIGVLGIAILVTAASLASSAPLVAAYYAMTMAATPILPIAATGLVLGIAAATVRRRLFSGAVVCLTLATATVLAHELAGGSVRALLTAAERLPAGLIMILVIVAVILAAGAVAPLLADRGALPLALGPLFTGLALAGQELMYFSGMNSSGSTVLGFLYGPQPIVLAGVLMGLAGFLLLHRGIVEQRRAG</sequence>
<gene>
    <name evidence="2" type="ORF">HNR67_003374</name>
</gene>
<feature type="transmembrane region" description="Helical" evidence="1">
    <location>
        <begin position="400"/>
        <end position="419"/>
    </location>
</feature>
<keyword evidence="1" id="KW-0472">Membrane</keyword>
<feature type="transmembrane region" description="Helical" evidence="1">
    <location>
        <begin position="333"/>
        <end position="350"/>
    </location>
</feature>
<organism evidence="2 3">
    <name type="scientific">Crossiella cryophila</name>
    <dbReference type="NCBI Taxonomy" id="43355"/>
    <lineage>
        <taxon>Bacteria</taxon>
        <taxon>Bacillati</taxon>
        <taxon>Actinomycetota</taxon>
        <taxon>Actinomycetes</taxon>
        <taxon>Pseudonocardiales</taxon>
        <taxon>Pseudonocardiaceae</taxon>
        <taxon>Crossiella</taxon>
    </lineage>
</organism>
<dbReference type="EMBL" id="JACHMH010000001">
    <property type="protein sequence ID" value="MBB4677256.1"/>
    <property type="molecule type" value="Genomic_DNA"/>
</dbReference>
<feature type="transmembrane region" description="Helical" evidence="1">
    <location>
        <begin position="309"/>
        <end position="326"/>
    </location>
</feature>
<reference evidence="2 3" key="1">
    <citation type="submission" date="2020-08" db="EMBL/GenBank/DDBJ databases">
        <title>Sequencing the genomes of 1000 actinobacteria strains.</title>
        <authorList>
            <person name="Klenk H.-P."/>
        </authorList>
    </citation>
    <scope>NUCLEOTIDE SEQUENCE [LARGE SCALE GENOMIC DNA]</scope>
    <source>
        <strain evidence="2 3">DSM 44230</strain>
    </source>
</reference>
<keyword evidence="3" id="KW-1185">Reference proteome</keyword>
<name>A0A7W7FSP2_9PSEU</name>
<feature type="transmembrane region" description="Helical" evidence="1">
    <location>
        <begin position="60"/>
        <end position="80"/>
    </location>
</feature>
<feature type="transmembrane region" description="Helical" evidence="1">
    <location>
        <begin position="85"/>
        <end position="103"/>
    </location>
</feature>
<dbReference type="Proteomes" id="UP000533598">
    <property type="component" value="Unassembled WGS sequence"/>
</dbReference>